<dbReference type="InterPro" id="IPR009057">
    <property type="entry name" value="Homeodomain-like_sf"/>
</dbReference>
<dbReference type="PROSITE" id="PS01081">
    <property type="entry name" value="HTH_TETR_1"/>
    <property type="match status" value="1"/>
</dbReference>
<dbReference type="GO" id="GO:0003700">
    <property type="term" value="F:DNA-binding transcription factor activity"/>
    <property type="evidence" value="ECO:0007669"/>
    <property type="project" value="TreeGrafter"/>
</dbReference>
<dbReference type="InterPro" id="IPR001647">
    <property type="entry name" value="HTH_TetR"/>
</dbReference>
<comment type="caution">
    <text evidence="4">The sequence shown here is derived from an EMBL/GenBank/DDBJ whole genome shotgun (WGS) entry which is preliminary data.</text>
</comment>
<sequence>MTSERTQDRASVKGKQRLGKGPVLASAIRNFTERGYHGTSMRDIARDADVTVASIYHHFPSKQEVLQEIMVQTLSDVISATRSALMAAGRRPSEQLSALVGAFVLWHTREREVALIGASEIRSLDAVGRKLVVTLRDEQQRMFDDVIDRGVSEGDFTTPYPREAARAIINMAYSIATWYNPAGDVSPDEMAERYAVLALGIVGAHPSSTQE</sequence>
<dbReference type="InterPro" id="IPR050109">
    <property type="entry name" value="HTH-type_TetR-like_transc_reg"/>
</dbReference>
<evidence type="ECO:0000313" key="5">
    <source>
        <dbReference type="Proteomes" id="UP000540656"/>
    </source>
</evidence>
<dbReference type="Pfam" id="PF17932">
    <property type="entry name" value="TetR_C_24"/>
    <property type="match status" value="1"/>
</dbReference>
<accession>A0A7Y9S3H2</accession>
<keyword evidence="5" id="KW-1185">Reference proteome</keyword>
<evidence type="ECO:0000256" key="2">
    <source>
        <dbReference type="PROSITE-ProRule" id="PRU00335"/>
    </source>
</evidence>
<evidence type="ECO:0000259" key="3">
    <source>
        <dbReference type="PROSITE" id="PS50977"/>
    </source>
</evidence>
<dbReference type="RefSeq" id="WP_179502874.1">
    <property type="nucleotide sequence ID" value="NZ_JACCAA010000001.1"/>
</dbReference>
<proteinExistence type="predicted"/>
<name>A0A7Y9S3H2_9ACTN</name>
<dbReference type="PANTHER" id="PTHR30055:SF237">
    <property type="entry name" value="TRANSCRIPTIONAL REPRESSOR MCE3R"/>
    <property type="match status" value="1"/>
</dbReference>
<dbReference type="SUPFAM" id="SSF48498">
    <property type="entry name" value="Tetracyclin repressor-like, C-terminal domain"/>
    <property type="match status" value="1"/>
</dbReference>
<dbReference type="EMBL" id="JACCAA010000001">
    <property type="protein sequence ID" value="NYG59867.1"/>
    <property type="molecule type" value="Genomic_DNA"/>
</dbReference>
<organism evidence="4 5">
    <name type="scientific">Nocardioides daedukensis</name>
    <dbReference type="NCBI Taxonomy" id="634462"/>
    <lineage>
        <taxon>Bacteria</taxon>
        <taxon>Bacillati</taxon>
        <taxon>Actinomycetota</taxon>
        <taxon>Actinomycetes</taxon>
        <taxon>Propionibacteriales</taxon>
        <taxon>Nocardioidaceae</taxon>
        <taxon>Nocardioides</taxon>
    </lineage>
</organism>
<gene>
    <name evidence="4" type="ORF">BJ980_002790</name>
</gene>
<keyword evidence="1 2" id="KW-0238">DNA-binding</keyword>
<dbReference type="PROSITE" id="PS50977">
    <property type="entry name" value="HTH_TETR_2"/>
    <property type="match status" value="1"/>
</dbReference>
<dbReference type="PRINTS" id="PR00455">
    <property type="entry name" value="HTHTETR"/>
</dbReference>
<dbReference type="AlphaFoldDB" id="A0A7Y9S3H2"/>
<dbReference type="InterPro" id="IPR023772">
    <property type="entry name" value="DNA-bd_HTH_TetR-type_CS"/>
</dbReference>
<dbReference type="InterPro" id="IPR041490">
    <property type="entry name" value="KstR2_TetR_C"/>
</dbReference>
<dbReference type="Pfam" id="PF00440">
    <property type="entry name" value="TetR_N"/>
    <property type="match status" value="1"/>
</dbReference>
<dbReference type="SUPFAM" id="SSF46689">
    <property type="entry name" value="Homeodomain-like"/>
    <property type="match status" value="1"/>
</dbReference>
<dbReference type="PANTHER" id="PTHR30055">
    <property type="entry name" value="HTH-TYPE TRANSCRIPTIONAL REGULATOR RUTR"/>
    <property type="match status" value="1"/>
</dbReference>
<feature type="domain" description="HTH tetR-type" evidence="3">
    <location>
        <begin position="17"/>
        <end position="77"/>
    </location>
</feature>
<reference evidence="4 5" key="1">
    <citation type="submission" date="2020-07" db="EMBL/GenBank/DDBJ databases">
        <title>Sequencing the genomes of 1000 actinobacteria strains.</title>
        <authorList>
            <person name="Klenk H.-P."/>
        </authorList>
    </citation>
    <scope>NUCLEOTIDE SEQUENCE [LARGE SCALE GENOMIC DNA]</scope>
    <source>
        <strain evidence="4 5">DSM 23819</strain>
    </source>
</reference>
<dbReference type="Gene3D" id="1.10.357.10">
    <property type="entry name" value="Tetracycline Repressor, domain 2"/>
    <property type="match status" value="1"/>
</dbReference>
<dbReference type="Proteomes" id="UP000540656">
    <property type="component" value="Unassembled WGS sequence"/>
</dbReference>
<dbReference type="InterPro" id="IPR036271">
    <property type="entry name" value="Tet_transcr_reg_TetR-rel_C_sf"/>
</dbReference>
<evidence type="ECO:0000256" key="1">
    <source>
        <dbReference type="ARBA" id="ARBA00023125"/>
    </source>
</evidence>
<dbReference type="GO" id="GO:0000976">
    <property type="term" value="F:transcription cis-regulatory region binding"/>
    <property type="evidence" value="ECO:0007669"/>
    <property type="project" value="TreeGrafter"/>
</dbReference>
<feature type="DNA-binding region" description="H-T-H motif" evidence="2">
    <location>
        <begin position="40"/>
        <end position="59"/>
    </location>
</feature>
<protein>
    <submittedName>
        <fullName evidence="4">AcrR family transcriptional regulator</fullName>
    </submittedName>
</protein>
<evidence type="ECO:0000313" key="4">
    <source>
        <dbReference type="EMBL" id="NYG59867.1"/>
    </source>
</evidence>